<sequence length="38" mass="4405">ILSVSDLRSSKCLKLFDFLMKSHSLISFKPDFQAHFSM</sequence>
<dbReference type="InParanoid" id="A0A2P5A4Q8"/>
<keyword evidence="2" id="KW-1185">Reference proteome</keyword>
<dbReference type="OrthoDB" id="10365983at2759"/>
<evidence type="ECO:0000313" key="1">
    <source>
        <dbReference type="EMBL" id="PON31518.1"/>
    </source>
</evidence>
<name>A0A2P5A4Q8_TREOI</name>
<dbReference type="AlphaFoldDB" id="A0A2P5A4Q8"/>
<organism evidence="1 2">
    <name type="scientific">Trema orientale</name>
    <name type="common">Charcoal tree</name>
    <name type="synonym">Celtis orientalis</name>
    <dbReference type="NCBI Taxonomy" id="63057"/>
    <lineage>
        <taxon>Eukaryota</taxon>
        <taxon>Viridiplantae</taxon>
        <taxon>Streptophyta</taxon>
        <taxon>Embryophyta</taxon>
        <taxon>Tracheophyta</taxon>
        <taxon>Spermatophyta</taxon>
        <taxon>Magnoliopsida</taxon>
        <taxon>eudicotyledons</taxon>
        <taxon>Gunneridae</taxon>
        <taxon>Pentapetalae</taxon>
        <taxon>rosids</taxon>
        <taxon>fabids</taxon>
        <taxon>Rosales</taxon>
        <taxon>Cannabaceae</taxon>
        <taxon>Trema</taxon>
    </lineage>
</organism>
<proteinExistence type="predicted"/>
<gene>
    <name evidence="1" type="ORF">TorRG33x02_357590</name>
</gene>
<dbReference type="Proteomes" id="UP000237000">
    <property type="component" value="Unassembled WGS sequence"/>
</dbReference>
<protein>
    <submittedName>
        <fullName evidence="1">Uncharacterized protein</fullName>
    </submittedName>
</protein>
<dbReference type="EMBL" id="JXTC01001326">
    <property type="protein sequence ID" value="PON31518.1"/>
    <property type="molecule type" value="Genomic_DNA"/>
</dbReference>
<evidence type="ECO:0000313" key="2">
    <source>
        <dbReference type="Proteomes" id="UP000237000"/>
    </source>
</evidence>
<accession>A0A2P5A4Q8</accession>
<feature type="non-terminal residue" evidence="1">
    <location>
        <position position="1"/>
    </location>
</feature>
<reference evidence="2" key="1">
    <citation type="submission" date="2016-06" db="EMBL/GenBank/DDBJ databases">
        <title>Parallel loss of symbiosis genes in relatives of nitrogen-fixing non-legume Parasponia.</title>
        <authorList>
            <person name="Van Velzen R."/>
            <person name="Holmer R."/>
            <person name="Bu F."/>
            <person name="Rutten L."/>
            <person name="Van Zeijl A."/>
            <person name="Liu W."/>
            <person name="Santuari L."/>
            <person name="Cao Q."/>
            <person name="Sharma T."/>
            <person name="Shen D."/>
            <person name="Roswanjaya Y."/>
            <person name="Wardhani T."/>
            <person name="Kalhor M.S."/>
            <person name="Jansen J."/>
            <person name="Van den Hoogen J."/>
            <person name="Gungor B."/>
            <person name="Hartog M."/>
            <person name="Hontelez J."/>
            <person name="Verver J."/>
            <person name="Yang W.-C."/>
            <person name="Schijlen E."/>
            <person name="Repin R."/>
            <person name="Schilthuizen M."/>
            <person name="Schranz E."/>
            <person name="Heidstra R."/>
            <person name="Miyata K."/>
            <person name="Fedorova E."/>
            <person name="Kohlen W."/>
            <person name="Bisseling T."/>
            <person name="Smit S."/>
            <person name="Geurts R."/>
        </authorList>
    </citation>
    <scope>NUCLEOTIDE SEQUENCE [LARGE SCALE GENOMIC DNA]</scope>
    <source>
        <strain evidence="2">cv. RG33-2</strain>
    </source>
</reference>
<comment type="caution">
    <text evidence="1">The sequence shown here is derived from an EMBL/GenBank/DDBJ whole genome shotgun (WGS) entry which is preliminary data.</text>
</comment>